<dbReference type="GO" id="GO:0000160">
    <property type="term" value="P:phosphorelay signal transduction system"/>
    <property type="evidence" value="ECO:0007669"/>
    <property type="project" value="InterPro"/>
</dbReference>
<keyword evidence="5" id="KW-1185">Reference proteome</keyword>
<feature type="domain" description="Response regulatory" evidence="3">
    <location>
        <begin position="31"/>
        <end position="149"/>
    </location>
</feature>
<evidence type="ECO:0000313" key="4">
    <source>
        <dbReference type="EMBL" id="ARO86372.1"/>
    </source>
</evidence>
<feature type="modified residue" description="4-aspartylphosphate" evidence="2">
    <location>
        <position position="82"/>
    </location>
</feature>
<sequence length="157" mass="17546">MHATIHHLEPGKLTGQRSNSVLAKENGTKQRIAHVDDDPDIRDTVARILSANGYIVDSYQTMGDFVESLRESGNPPDLAILDVMVETMDAGLEAFVEIRKRLPQLHMIFMTSLGEEIRPYFTGISDEWILIVEKPVEPASFLSIIRNRLDSASNAKV</sequence>
<dbReference type="AlphaFoldDB" id="A0A1W6SKP8"/>
<dbReference type="SMART" id="SM00448">
    <property type="entry name" value="REC"/>
    <property type="match status" value="1"/>
</dbReference>
<dbReference type="Pfam" id="PF00072">
    <property type="entry name" value="Response_reg"/>
    <property type="match status" value="1"/>
</dbReference>
<evidence type="ECO:0000256" key="2">
    <source>
        <dbReference type="PROSITE-ProRule" id="PRU00169"/>
    </source>
</evidence>
<dbReference type="RefSeq" id="WP_004180552.1">
    <property type="nucleotide sequence ID" value="NZ_CP021106.3"/>
</dbReference>
<protein>
    <submittedName>
        <fullName evidence="4">Response regulator</fullName>
    </submittedName>
</protein>
<dbReference type="InterPro" id="IPR011006">
    <property type="entry name" value="CheY-like_superfamily"/>
</dbReference>
<keyword evidence="1 2" id="KW-0597">Phosphoprotein</keyword>
<gene>
    <name evidence="4" type="ORF">EBAPG3_000460</name>
</gene>
<name>A0A1W6SKP8_9PROT</name>
<dbReference type="SUPFAM" id="SSF52172">
    <property type="entry name" value="CheY-like"/>
    <property type="match status" value="1"/>
</dbReference>
<dbReference type="OrthoDB" id="8560921at2"/>
<dbReference type="KEGG" id="nlc:EBAPG3_000460"/>
<dbReference type="PANTHER" id="PTHR44591:SF25">
    <property type="entry name" value="CHEMOTAXIS TWO-COMPONENT RESPONSE REGULATOR"/>
    <property type="match status" value="1"/>
</dbReference>
<reference evidence="4 5" key="1">
    <citation type="journal article" date="2015" name="Int. J. Syst. Evol. Microbiol.">
        <title>Nitrosospira lacus sp. nov., a psychrotolerant, ammonia-oxidizing bacterium from sandy lake sediment.</title>
        <authorList>
            <person name="Urakawa H."/>
            <person name="Garcia J.C."/>
            <person name="Nielsen J.L."/>
            <person name="Le V.Q."/>
            <person name="Kozlowski J.A."/>
            <person name="Stein L.Y."/>
            <person name="Lim C.K."/>
            <person name="Pommerening-Roser A."/>
            <person name="Martens-Habbena W."/>
            <person name="Stahl D.A."/>
            <person name="Klotz M.G."/>
        </authorList>
    </citation>
    <scope>NUCLEOTIDE SEQUENCE [LARGE SCALE GENOMIC DNA]</scope>
    <source>
        <strain evidence="4 5">APG3</strain>
    </source>
</reference>
<evidence type="ECO:0000259" key="3">
    <source>
        <dbReference type="PROSITE" id="PS50110"/>
    </source>
</evidence>
<dbReference type="InterPro" id="IPR050595">
    <property type="entry name" value="Bact_response_regulator"/>
</dbReference>
<proteinExistence type="predicted"/>
<evidence type="ECO:0000313" key="5">
    <source>
        <dbReference type="Proteomes" id="UP000012179"/>
    </source>
</evidence>
<dbReference type="PROSITE" id="PS50110">
    <property type="entry name" value="RESPONSE_REGULATORY"/>
    <property type="match status" value="1"/>
</dbReference>
<dbReference type="Proteomes" id="UP000012179">
    <property type="component" value="Chromosome"/>
</dbReference>
<dbReference type="Gene3D" id="3.40.50.2300">
    <property type="match status" value="1"/>
</dbReference>
<dbReference type="eggNOG" id="COG0745">
    <property type="taxonomic scope" value="Bacteria"/>
</dbReference>
<dbReference type="EMBL" id="CP021106">
    <property type="protein sequence ID" value="ARO86372.1"/>
    <property type="molecule type" value="Genomic_DNA"/>
</dbReference>
<organism evidence="4 5">
    <name type="scientific">Nitrosospira lacus</name>
    <dbReference type="NCBI Taxonomy" id="1288494"/>
    <lineage>
        <taxon>Bacteria</taxon>
        <taxon>Pseudomonadati</taxon>
        <taxon>Pseudomonadota</taxon>
        <taxon>Betaproteobacteria</taxon>
        <taxon>Nitrosomonadales</taxon>
        <taxon>Nitrosomonadaceae</taxon>
        <taxon>Nitrosospira</taxon>
    </lineage>
</organism>
<dbReference type="PANTHER" id="PTHR44591">
    <property type="entry name" value="STRESS RESPONSE REGULATOR PROTEIN 1"/>
    <property type="match status" value="1"/>
</dbReference>
<evidence type="ECO:0000256" key="1">
    <source>
        <dbReference type="ARBA" id="ARBA00022553"/>
    </source>
</evidence>
<accession>A0A1W6SKP8</accession>
<dbReference type="InterPro" id="IPR001789">
    <property type="entry name" value="Sig_transdc_resp-reg_receiver"/>
</dbReference>